<keyword evidence="3 7" id="KW-1134">Transmembrane beta strand</keyword>
<dbReference type="InterPro" id="IPR036942">
    <property type="entry name" value="Beta-barrel_TonB_sf"/>
</dbReference>
<dbReference type="SUPFAM" id="SSF49464">
    <property type="entry name" value="Carboxypeptidase regulatory domain-like"/>
    <property type="match status" value="1"/>
</dbReference>
<dbReference type="Gene3D" id="2.40.170.20">
    <property type="entry name" value="TonB-dependent receptor, beta-barrel domain"/>
    <property type="match status" value="1"/>
</dbReference>
<evidence type="ECO:0000256" key="4">
    <source>
        <dbReference type="ARBA" id="ARBA00022692"/>
    </source>
</evidence>
<evidence type="ECO:0000256" key="1">
    <source>
        <dbReference type="ARBA" id="ARBA00004571"/>
    </source>
</evidence>
<gene>
    <name evidence="10" type="ordered locus">Solca_0100</name>
</gene>
<evidence type="ECO:0000256" key="8">
    <source>
        <dbReference type="SAM" id="SignalP"/>
    </source>
</evidence>
<dbReference type="AlphaFoldDB" id="H8KT73"/>
<dbReference type="NCBIfam" id="TIGR04056">
    <property type="entry name" value="OMP_RagA_SusC"/>
    <property type="match status" value="1"/>
</dbReference>
<proteinExistence type="inferred from homology"/>
<accession>H8KT73</accession>
<evidence type="ECO:0000313" key="11">
    <source>
        <dbReference type="Proteomes" id="UP000007590"/>
    </source>
</evidence>
<dbReference type="InterPro" id="IPR008969">
    <property type="entry name" value="CarboxyPept-like_regulatory"/>
</dbReference>
<dbReference type="Gene3D" id="2.60.40.1120">
    <property type="entry name" value="Carboxypeptidase-like, regulatory domain"/>
    <property type="match status" value="1"/>
</dbReference>
<sequence length="1099" mass="119478">MQNNINTCFNIRKEIKKAVLKCMLFILMISVFCNSGTAFAQSQNALTLDFDNAQITDVFKAIETKTPYRFFYQREQLDVTRKVTLHVKNSSIQEVLSSLFQNSGVSYTVQKDNLILLKNSSATNKADKRKVTGIVSDSEGLPLPAVSIGMKGSSAGTTTDANGQYEILVPSNETVLIFAYLGMVSQEITVGTKNTINVKLQNSAVGLKEVVVSVGYGSVNKKDVTGSVSSISTKDFNKGTVVNPVDLIQGRLPGINVINNGGEPGAGASVRIRGSNSVRSGQDPLYVIDGVPLDITDVQPSGATIAGAGSNATKNPLNFLNPDDIESMDVLKDASATAIYGSRGANGVILITTKKGKAGKGTLNYSATGSVGVLPKQLSLLNADEFKAFRTSRGITGGDYGANTNWQDQIYKTAYTQNHNLSYGGGNDKGSYRASLSYLDQEGIIKKTGLEKITGRFNVIQNLINDRLRLEANLTAARTRDQRVPIGETGGYEGDVILSSLKLNPTLPVYNPDGSFNQMSKDVRNPLAMIELTNDNNQTDRILANINGSLELIKGLKYKINLAADHSNASRKVTQNHNLIYLTNKGTVDISNVSLSSNLIENFLTYDFTINTNNRFNVLLGHSYQQFKVQSYKLSEDGFTVNDFDYINDMGLGNSKQATVSSSIVKNALQSFFGRVNYSLNSKYLVTATVRADGSTKFGANNKYGYFPSASFAWKLNEEEFIQKLNVFSSLKMRLGWGITGNQEIPNKISQMLLGSSAGAILDGSAKNVIQGVTLTRTPNPDIRWEKTNQMNAGLDFGFLKGRISGTIDVFDKTTSDVLLEVYSVAPAPTTRVWTNVSDMKIRNKGIELTLNGILVDKKGFTWDAGVNFTTVKNNVSGLPMSQITTGSPSGPGITGYSSQIIKNGESIGTFWGRKFTGFDELGNSVFEKDANGVETQQSLGSALPKFTYGFNSSLSYRGLDFNMAFNGVYGNKVYNNVANIMNQNTLIAKEWNASKEAGQTTENYNGTLTYSSRFIEDGSFLRLSNATLGYTVNVSNIKWLSKLRFSVTGNNLFIITDYSGYDPEVNADHSSGGVPSIGIDWTTYPKARTVVFGVNVEF</sequence>
<dbReference type="SUPFAM" id="SSF56935">
    <property type="entry name" value="Porins"/>
    <property type="match status" value="1"/>
</dbReference>
<dbReference type="Pfam" id="PF13715">
    <property type="entry name" value="CarbopepD_reg_2"/>
    <property type="match status" value="1"/>
</dbReference>
<evidence type="ECO:0000259" key="9">
    <source>
        <dbReference type="SMART" id="SM00965"/>
    </source>
</evidence>
<keyword evidence="11" id="KW-1185">Reference proteome</keyword>
<dbReference type="EMBL" id="CP003349">
    <property type="protein sequence ID" value="AFD05256.1"/>
    <property type="molecule type" value="Genomic_DNA"/>
</dbReference>
<dbReference type="Pfam" id="PF07660">
    <property type="entry name" value="STN"/>
    <property type="match status" value="1"/>
</dbReference>
<evidence type="ECO:0000256" key="3">
    <source>
        <dbReference type="ARBA" id="ARBA00022452"/>
    </source>
</evidence>
<evidence type="ECO:0000256" key="6">
    <source>
        <dbReference type="ARBA" id="ARBA00023237"/>
    </source>
</evidence>
<feature type="domain" description="Secretin/TonB short N-terminal" evidence="9">
    <location>
        <begin position="68"/>
        <end position="119"/>
    </location>
</feature>
<keyword evidence="4 7" id="KW-0812">Transmembrane</keyword>
<keyword evidence="5 7" id="KW-0472">Membrane</keyword>
<dbReference type="InterPro" id="IPR012910">
    <property type="entry name" value="Plug_dom"/>
</dbReference>
<comment type="similarity">
    <text evidence="7">Belongs to the TonB-dependent receptor family.</text>
</comment>
<dbReference type="Gene3D" id="3.55.50.30">
    <property type="match status" value="1"/>
</dbReference>
<dbReference type="HOGENOM" id="CLU_004317_0_2_10"/>
<dbReference type="Pfam" id="PF07715">
    <property type="entry name" value="Plug"/>
    <property type="match status" value="1"/>
</dbReference>
<evidence type="ECO:0000313" key="10">
    <source>
        <dbReference type="EMBL" id="AFD05256.1"/>
    </source>
</evidence>
<comment type="subcellular location">
    <subcellularLocation>
        <location evidence="1 7">Cell outer membrane</location>
        <topology evidence="1 7">Multi-pass membrane protein</topology>
    </subcellularLocation>
</comment>
<dbReference type="InterPro" id="IPR023997">
    <property type="entry name" value="TonB-dep_OMP_SusC/RagA_CS"/>
</dbReference>
<evidence type="ECO:0000256" key="7">
    <source>
        <dbReference type="PROSITE-ProRule" id="PRU01360"/>
    </source>
</evidence>
<organism evidence="10 11">
    <name type="scientific">Solitalea canadensis (strain ATCC 29591 / DSM 3403 / JCM 21819 / LMG 8368 / NBRC 15130 / NCIMB 12057 / USAM 9D)</name>
    <name type="common">Flexibacter canadensis</name>
    <dbReference type="NCBI Taxonomy" id="929556"/>
    <lineage>
        <taxon>Bacteria</taxon>
        <taxon>Pseudomonadati</taxon>
        <taxon>Bacteroidota</taxon>
        <taxon>Sphingobacteriia</taxon>
        <taxon>Sphingobacteriales</taxon>
        <taxon>Sphingobacteriaceae</taxon>
        <taxon>Solitalea</taxon>
    </lineage>
</organism>
<keyword evidence="8" id="KW-0732">Signal</keyword>
<name>H8KT73_SOLCM</name>
<dbReference type="eggNOG" id="COG1629">
    <property type="taxonomic scope" value="Bacteria"/>
</dbReference>
<dbReference type="GO" id="GO:0009279">
    <property type="term" value="C:cell outer membrane"/>
    <property type="evidence" value="ECO:0007669"/>
    <property type="project" value="UniProtKB-SubCell"/>
</dbReference>
<dbReference type="SMART" id="SM00965">
    <property type="entry name" value="STN"/>
    <property type="match status" value="1"/>
</dbReference>
<dbReference type="PROSITE" id="PS52016">
    <property type="entry name" value="TONB_DEPENDENT_REC_3"/>
    <property type="match status" value="1"/>
</dbReference>
<evidence type="ECO:0000256" key="2">
    <source>
        <dbReference type="ARBA" id="ARBA00022448"/>
    </source>
</evidence>
<dbReference type="NCBIfam" id="TIGR04057">
    <property type="entry name" value="SusC_RagA_signa"/>
    <property type="match status" value="1"/>
</dbReference>
<keyword evidence="2 7" id="KW-0813">Transport</keyword>
<dbReference type="Gene3D" id="2.170.130.10">
    <property type="entry name" value="TonB-dependent receptor, plug domain"/>
    <property type="match status" value="1"/>
</dbReference>
<dbReference type="InterPro" id="IPR023996">
    <property type="entry name" value="TonB-dep_OMP_SusC/RagA"/>
</dbReference>
<feature type="signal peptide" evidence="8">
    <location>
        <begin position="1"/>
        <end position="40"/>
    </location>
</feature>
<dbReference type="InterPro" id="IPR037066">
    <property type="entry name" value="Plug_dom_sf"/>
</dbReference>
<dbReference type="Proteomes" id="UP000007590">
    <property type="component" value="Chromosome"/>
</dbReference>
<dbReference type="RefSeq" id="WP_014678484.1">
    <property type="nucleotide sequence ID" value="NC_017770.1"/>
</dbReference>
<feature type="chain" id="PRO_5003613381" evidence="8">
    <location>
        <begin position="41"/>
        <end position="1099"/>
    </location>
</feature>
<dbReference type="InterPro" id="IPR011662">
    <property type="entry name" value="Secretin/TonB_short_N"/>
</dbReference>
<keyword evidence="6 7" id="KW-0998">Cell outer membrane</keyword>
<reference evidence="10" key="1">
    <citation type="submission" date="2012-02" db="EMBL/GenBank/DDBJ databases">
        <title>The complete genome of Solitalea canadensis DSM 3403.</title>
        <authorList>
            <consortium name="US DOE Joint Genome Institute (JGI-PGF)"/>
            <person name="Lucas S."/>
            <person name="Copeland A."/>
            <person name="Lapidus A."/>
            <person name="Glavina del Rio T."/>
            <person name="Dalin E."/>
            <person name="Tice H."/>
            <person name="Bruce D."/>
            <person name="Goodwin L."/>
            <person name="Pitluck S."/>
            <person name="Peters L."/>
            <person name="Ovchinnikova G."/>
            <person name="Lu M."/>
            <person name="Kyrpides N."/>
            <person name="Mavromatis K."/>
            <person name="Ivanova N."/>
            <person name="Brettin T."/>
            <person name="Detter J.C."/>
            <person name="Han C."/>
            <person name="Larimer F."/>
            <person name="Land M."/>
            <person name="Hauser L."/>
            <person name="Markowitz V."/>
            <person name="Cheng J.-F."/>
            <person name="Hugenholtz P."/>
            <person name="Woyke T."/>
            <person name="Wu D."/>
            <person name="Spring S."/>
            <person name="Schroeder M."/>
            <person name="Kopitz M."/>
            <person name="Brambilla E."/>
            <person name="Klenk H.-P."/>
            <person name="Eisen J.A."/>
        </authorList>
    </citation>
    <scope>NUCLEOTIDE SEQUENCE</scope>
    <source>
        <strain evidence="10">DSM 3403</strain>
    </source>
</reference>
<evidence type="ECO:0000256" key="5">
    <source>
        <dbReference type="ARBA" id="ARBA00023136"/>
    </source>
</evidence>
<dbReference type="STRING" id="929556.Solca_0100"/>
<dbReference type="InterPro" id="IPR039426">
    <property type="entry name" value="TonB-dep_rcpt-like"/>
</dbReference>
<protein>
    <submittedName>
        <fullName evidence="10">TonB-linked outer membrane protein, SusC/RagA family</fullName>
    </submittedName>
</protein>
<dbReference type="OrthoDB" id="9768177at2"/>
<dbReference type="KEGG" id="scn:Solca_0100"/>